<name>A0AAX3NBW0_9PROT</name>
<accession>A0AAX3NBW0</accession>
<dbReference type="Gene3D" id="1.10.3880.10">
    <property type="entry name" value="Fe(II) trafficking protein YggX"/>
    <property type="match status" value="1"/>
</dbReference>
<dbReference type="GO" id="GO:0005506">
    <property type="term" value="F:iron ion binding"/>
    <property type="evidence" value="ECO:0007669"/>
    <property type="project" value="InterPro"/>
</dbReference>
<dbReference type="InterPro" id="IPR036766">
    <property type="entry name" value="Fe_traffick_prot_YggX_sf"/>
</dbReference>
<dbReference type="EMBL" id="CP110500">
    <property type="protein sequence ID" value="WDI79228.1"/>
    <property type="molecule type" value="Genomic_DNA"/>
</dbReference>
<sequence>MVKIKISKFIKKNFNKLKVWLKIQTILINEKKLNLKIKKDFLFLKQKFIYFCLKKFYSH</sequence>
<dbReference type="SUPFAM" id="SSF111148">
    <property type="entry name" value="YggX-like"/>
    <property type="match status" value="1"/>
</dbReference>
<organism evidence="1 2">
    <name type="scientific">Candidatus Vidania fulgoroideorum</name>
    <dbReference type="NCBI Taxonomy" id="881286"/>
    <lineage>
        <taxon>Bacteria</taxon>
        <taxon>Pseudomonadati</taxon>
        <taxon>Pseudomonadota</taxon>
        <taxon>Betaproteobacteria</taxon>
        <taxon>Candidatus Vidania</taxon>
    </lineage>
</organism>
<gene>
    <name evidence="1" type="ORF">ONB67_00815</name>
</gene>
<evidence type="ECO:0000313" key="1">
    <source>
        <dbReference type="EMBL" id="WDI79228.1"/>
    </source>
</evidence>
<reference evidence="1" key="1">
    <citation type="submission" date="2022-11" db="EMBL/GenBank/DDBJ databases">
        <title>Genomic comparisons reveal selection pressure and functional variation between nutritional endosymbionts of cave-adapted and epigean Hawaiian planthoppers.</title>
        <authorList>
            <person name="Gossett J.M."/>
            <person name="Porter M.L."/>
            <person name="Vasquez Y."/>
            <person name="Bennett G.M."/>
            <person name="Chong R.A."/>
        </authorList>
    </citation>
    <scope>NUCLEOTIDE SEQUENCE</scope>
    <source>
        <strain evidence="1">OPOL2</strain>
    </source>
</reference>
<evidence type="ECO:0000313" key="2">
    <source>
        <dbReference type="Proteomes" id="UP001222373"/>
    </source>
</evidence>
<protein>
    <submittedName>
        <fullName evidence="1">Fe(2+)-trafficking protein</fullName>
    </submittedName>
</protein>
<proteinExistence type="predicted"/>
<dbReference type="AlphaFoldDB" id="A0AAX3NBW0"/>
<dbReference type="Proteomes" id="UP001222373">
    <property type="component" value="Chromosome"/>
</dbReference>